<dbReference type="eggNOG" id="ENOG502S2IS">
    <property type="taxonomic scope" value="Eukaryota"/>
</dbReference>
<evidence type="ECO:0000256" key="1">
    <source>
        <dbReference type="ARBA" id="ARBA00004604"/>
    </source>
</evidence>
<dbReference type="Pfam" id="PF15341">
    <property type="entry name" value="SLX9"/>
    <property type="match status" value="1"/>
</dbReference>
<proteinExistence type="inferred from homology"/>
<dbReference type="AlphaFoldDB" id="G3B2E5"/>
<dbReference type="HOGENOM" id="CLU_126135_0_0_1"/>
<comment type="similarity">
    <text evidence="2">Belongs to the SLX9 family.</text>
</comment>
<keyword evidence="5" id="KW-0539">Nucleus</keyword>
<protein>
    <recommendedName>
        <fullName evidence="4">Ribosome biogenesis protein SLX9</fullName>
    </recommendedName>
</protein>
<evidence type="ECO:0000256" key="3">
    <source>
        <dbReference type="ARBA" id="ARBA00011523"/>
    </source>
</evidence>
<evidence type="ECO:0000256" key="5">
    <source>
        <dbReference type="ARBA" id="ARBA00023242"/>
    </source>
</evidence>
<comment type="function">
    <text evidence="6">Involved in ribosome biogenesis. Required for normal pre-rRNA processing in internal transcribed spacer 1 (ITS1). May be involved in the movements of the replication forks.</text>
</comment>
<dbReference type="InterPro" id="IPR028160">
    <property type="entry name" value="Slx9-like"/>
</dbReference>
<name>G3B2E5_CANTC</name>
<evidence type="ECO:0000256" key="7">
    <source>
        <dbReference type="SAM" id="MobiDB-lite"/>
    </source>
</evidence>
<reference evidence="8 9" key="1">
    <citation type="journal article" date="2011" name="Proc. Natl. Acad. Sci. U.S.A.">
        <title>Comparative genomics of xylose-fermenting fungi for enhanced biofuel production.</title>
        <authorList>
            <person name="Wohlbach D.J."/>
            <person name="Kuo A."/>
            <person name="Sato T.K."/>
            <person name="Potts K.M."/>
            <person name="Salamov A.A."/>
            <person name="LaButti K.M."/>
            <person name="Sun H."/>
            <person name="Clum A."/>
            <person name="Pangilinan J.L."/>
            <person name="Lindquist E.A."/>
            <person name="Lucas S."/>
            <person name="Lapidus A."/>
            <person name="Jin M."/>
            <person name="Gunawan C."/>
            <person name="Balan V."/>
            <person name="Dale B.E."/>
            <person name="Jeffries T.W."/>
            <person name="Zinkel R."/>
            <person name="Barry K.W."/>
            <person name="Grigoriev I.V."/>
            <person name="Gasch A.P."/>
        </authorList>
    </citation>
    <scope>NUCLEOTIDE SEQUENCE [LARGE SCALE GENOMIC DNA]</scope>
    <source>
        <strain evidence="9">ATCC 10573 / BCRC 21748 / CBS 615 / JCM 9827 / NBRC 10315 / NRRL Y-1498 / VKM Y-70</strain>
    </source>
</reference>
<dbReference type="EMBL" id="GL996515">
    <property type="protein sequence ID" value="EGV64657.1"/>
    <property type="molecule type" value="Genomic_DNA"/>
</dbReference>
<keyword evidence="9" id="KW-1185">Reference proteome</keyword>
<evidence type="ECO:0000256" key="2">
    <source>
        <dbReference type="ARBA" id="ARBA00011022"/>
    </source>
</evidence>
<dbReference type="GO" id="GO:0030686">
    <property type="term" value="C:90S preribosome"/>
    <property type="evidence" value="ECO:0007669"/>
    <property type="project" value="InterPro"/>
</dbReference>
<evidence type="ECO:0000256" key="6">
    <source>
        <dbReference type="ARBA" id="ARBA00025083"/>
    </source>
</evidence>
<evidence type="ECO:0000313" key="9">
    <source>
        <dbReference type="Proteomes" id="UP000000707"/>
    </source>
</evidence>
<gene>
    <name evidence="8" type="ORF">CANTEDRAFT_120456</name>
</gene>
<feature type="region of interest" description="Disordered" evidence="7">
    <location>
        <begin position="95"/>
        <end position="125"/>
    </location>
</feature>
<dbReference type="OrthoDB" id="4068648at2759"/>
<comment type="subunit">
    <text evidence="3">Interacts with the 35S, 23S and 20S pre-rRNAs and with the U3 snoRNA.</text>
</comment>
<dbReference type="Proteomes" id="UP000000707">
    <property type="component" value="Unassembled WGS sequence"/>
</dbReference>
<feature type="region of interest" description="Disordered" evidence="7">
    <location>
        <begin position="47"/>
        <end position="81"/>
    </location>
</feature>
<evidence type="ECO:0000313" key="8">
    <source>
        <dbReference type="EMBL" id="EGV64657.1"/>
    </source>
</evidence>
<dbReference type="GO" id="GO:0005730">
    <property type="term" value="C:nucleolus"/>
    <property type="evidence" value="ECO:0007669"/>
    <property type="project" value="UniProtKB-SubCell"/>
</dbReference>
<comment type="subcellular location">
    <subcellularLocation>
        <location evidence="1">Nucleus</location>
        <location evidence="1">Nucleolus</location>
    </subcellularLocation>
</comment>
<dbReference type="GO" id="GO:0000462">
    <property type="term" value="P:maturation of SSU-rRNA from tricistronic rRNA transcript (SSU-rRNA, 5.8S rRNA, LSU-rRNA)"/>
    <property type="evidence" value="ECO:0007669"/>
    <property type="project" value="InterPro"/>
</dbReference>
<sequence>MGTKRTRTALRAKSTRAATKSVNPKIIESIESNPYDENPFLKLSSITKKEKQHQKTKSFTQRLATTSSSVSKSALRRRKRKVKEALKPKMEELFETLPEVTRDQQTGFVPSDTPHANEPNARKKTGHQVIFKREHENFNHILQNKQFRTSPFATLKQSIQENSGN</sequence>
<organism evidence="9">
    <name type="scientific">Candida tenuis (strain ATCC 10573 / BCRC 21748 / CBS 615 / JCM 9827 / NBRC 10315 / NRRL Y-1498 / VKM Y-70)</name>
    <name type="common">Yeast</name>
    <name type="synonym">Yamadazyma tenuis</name>
    <dbReference type="NCBI Taxonomy" id="590646"/>
    <lineage>
        <taxon>Eukaryota</taxon>
        <taxon>Fungi</taxon>
        <taxon>Dikarya</taxon>
        <taxon>Ascomycota</taxon>
        <taxon>Saccharomycotina</taxon>
        <taxon>Pichiomycetes</taxon>
        <taxon>Debaryomycetaceae</taxon>
        <taxon>Yamadazyma</taxon>
    </lineage>
</organism>
<evidence type="ECO:0000256" key="4">
    <source>
        <dbReference type="ARBA" id="ARBA00021321"/>
    </source>
</evidence>
<dbReference type="GO" id="GO:0030688">
    <property type="term" value="C:preribosome, small subunit precursor"/>
    <property type="evidence" value="ECO:0007669"/>
    <property type="project" value="InterPro"/>
</dbReference>
<accession>G3B2E5</accession>
<feature type="compositionally biased region" description="Polar residues" evidence="7">
    <location>
        <begin position="57"/>
        <end position="72"/>
    </location>
</feature>
<dbReference type="STRING" id="590646.G3B2E5"/>